<evidence type="ECO:0008006" key="5">
    <source>
        <dbReference type="Google" id="ProtNLM"/>
    </source>
</evidence>
<gene>
    <name evidence="3" type="ORF">LEL_01565</name>
</gene>
<dbReference type="EMBL" id="AZHF01000001">
    <property type="protein sequence ID" value="OAA82020.1"/>
    <property type="molecule type" value="Genomic_DNA"/>
</dbReference>
<dbReference type="InterPro" id="IPR021765">
    <property type="entry name" value="UstYa-like"/>
</dbReference>
<dbReference type="Proteomes" id="UP000076881">
    <property type="component" value="Unassembled WGS sequence"/>
</dbReference>
<evidence type="ECO:0000256" key="1">
    <source>
        <dbReference type="ARBA" id="ARBA00035112"/>
    </source>
</evidence>
<sequence length="318" mass="36382">MPSFQENVKGWYSRLFDHQPVQYATMYMPSGNSSSRDSLDAASDDVGKELIEKDRYSRLPLSAHHEPWWKRTTVLVISHMVLLTVYAAVLFVVVNSRTKSARMEGMPVSPAISALKWEKHKFSLEDRIQEKGSYSGKPNAELDKAWHDLLNYENIIIEPEIMAHYGRLDVGVAVPEGGGYLGTLNVYHELHCLKRLHQYMYPDYYFGDLTEEQHEMNRLHNEHCIDFLRQSSMCHGDIGLITFEWHNDSRIPVANATMHQCVNWQVLDAWTRARSVDMMKPGWLVHPLFGLAYPDGEGDKIGAVDPHGHLAQSHGHSK</sequence>
<dbReference type="OrthoDB" id="4870098at2759"/>
<organism evidence="3 4">
    <name type="scientific">Akanthomyces lecanii RCEF 1005</name>
    <dbReference type="NCBI Taxonomy" id="1081108"/>
    <lineage>
        <taxon>Eukaryota</taxon>
        <taxon>Fungi</taxon>
        <taxon>Dikarya</taxon>
        <taxon>Ascomycota</taxon>
        <taxon>Pezizomycotina</taxon>
        <taxon>Sordariomycetes</taxon>
        <taxon>Hypocreomycetidae</taxon>
        <taxon>Hypocreales</taxon>
        <taxon>Cordycipitaceae</taxon>
        <taxon>Akanthomyces</taxon>
        <taxon>Cordyceps confragosa</taxon>
    </lineage>
</organism>
<dbReference type="AlphaFoldDB" id="A0A168KQU4"/>
<dbReference type="STRING" id="1081108.A0A168KQU4"/>
<comment type="caution">
    <text evidence="3">The sequence shown here is derived from an EMBL/GenBank/DDBJ whole genome shotgun (WGS) entry which is preliminary data.</text>
</comment>
<evidence type="ECO:0000256" key="2">
    <source>
        <dbReference type="SAM" id="Phobius"/>
    </source>
</evidence>
<keyword evidence="2" id="KW-1133">Transmembrane helix</keyword>
<reference evidence="3 4" key="1">
    <citation type="journal article" date="2016" name="Genome Biol. Evol.">
        <title>Divergent and convergent evolution of fungal pathogenicity.</title>
        <authorList>
            <person name="Shang Y."/>
            <person name="Xiao G."/>
            <person name="Zheng P."/>
            <person name="Cen K."/>
            <person name="Zhan S."/>
            <person name="Wang C."/>
        </authorList>
    </citation>
    <scope>NUCLEOTIDE SEQUENCE [LARGE SCALE GENOMIC DNA]</scope>
    <source>
        <strain evidence="3 4">RCEF 1005</strain>
    </source>
</reference>
<protein>
    <recommendedName>
        <fullName evidence="5">Tat pathway signal sequence</fullName>
    </recommendedName>
</protein>
<comment type="similarity">
    <text evidence="1">Belongs to the ustYa family.</text>
</comment>
<keyword evidence="2" id="KW-0472">Membrane</keyword>
<evidence type="ECO:0000313" key="4">
    <source>
        <dbReference type="Proteomes" id="UP000076881"/>
    </source>
</evidence>
<name>A0A168KQU4_CORDF</name>
<dbReference type="Pfam" id="PF11807">
    <property type="entry name" value="UstYa"/>
    <property type="match status" value="1"/>
</dbReference>
<keyword evidence="4" id="KW-1185">Reference proteome</keyword>
<keyword evidence="2" id="KW-0812">Transmembrane</keyword>
<feature type="transmembrane region" description="Helical" evidence="2">
    <location>
        <begin position="74"/>
        <end position="94"/>
    </location>
</feature>
<accession>A0A168KQU4</accession>
<evidence type="ECO:0000313" key="3">
    <source>
        <dbReference type="EMBL" id="OAA82020.1"/>
    </source>
</evidence>
<dbReference type="GO" id="GO:0043386">
    <property type="term" value="P:mycotoxin biosynthetic process"/>
    <property type="evidence" value="ECO:0007669"/>
    <property type="project" value="InterPro"/>
</dbReference>
<proteinExistence type="inferred from homology"/>
<dbReference type="PANTHER" id="PTHR33365">
    <property type="entry name" value="YALI0B05434P"/>
    <property type="match status" value="1"/>
</dbReference>
<dbReference type="PANTHER" id="PTHR33365:SF7">
    <property type="entry name" value="TAT PATHWAY SIGNAL SEQUENCE"/>
    <property type="match status" value="1"/>
</dbReference>